<feature type="chain" id="PRO_5043384353" description="Non-specific lipid-transfer protein" evidence="2">
    <location>
        <begin position="19"/>
        <end position="117"/>
    </location>
</feature>
<dbReference type="InterPro" id="IPR000528">
    <property type="entry name" value="Plant_nsLTP"/>
</dbReference>
<evidence type="ECO:0000313" key="4">
    <source>
        <dbReference type="EMBL" id="KAK1282306.1"/>
    </source>
</evidence>
<comment type="caution">
    <text evidence="4">The sequence shown here is derived from an EMBL/GenBank/DDBJ whole genome shotgun (WGS) entry which is preliminary data.</text>
</comment>
<keyword evidence="5" id="KW-1185">Reference proteome</keyword>
<feature type="domain" description="Bifunctional inhibitor/plant lipid transfer protein/seed storage helical" evidence="3">
    <location>
        <begin position="30"/>
        <end position="115"/>
    </location>
</feature>
<dbReference type="InterPro" id="IPR036312">
    <property type="entry name" value="Bifun_inhib/LTP/seed_sf"/>
</dbReference>
<dbReference type="CDD" id="cd01960">
    <property type="entry name" value="nsLTP1"/>
    <property type="match status" value="1"/>
</dbReference>
<dbReference type="SMART" id="SM00499">
    <property type="entry name" value="AAI"/>
    <property type="match status" value="1"/>
</dbReference>
<dbReference type="SUPFAM" id="SSF47699">
    <property type="entry name" value="Bifunctional inhibitor/lipid-transfer protein/seed storage 2S albumin"/>
    <property type="match status" value="1"/>
</dbReference>
<reference evidence="4" key="2">
    <citation type="submission" date="2023-06" db="EMBL/GenBank/DDBJ databases">
        <authorList>
            <person name="Ma L."/>
            <person name="Liu K.-W."/>
            <person name="Li Z."/>
            <person name="Hsiao Y.-Y."/>
            <person name="Qi Y."/>
            <person name="Fu T."/>
            <person name="Tang G."/>
            <person name="Zhang D."/>
            <person name="Sun W.-H."/>
            <person name="Liu D.-K."/>
            <person name="Li Y."/>
            <person name="Chen G.-Z."/>
            <person name="Liu X.-D."/>
            <person name="Liao X.-Y."/>
            <person name="Jiang Y.-T."/>
            <person name="Yu X."/>
            <person name="Hao Y."/>
            <person name="Huang J."/>
            <person name="Zhao X.-W."/>
            <person name="Ke S."/>
            <person name="Chen Y.-Y."/>
            <person name="Wu W.-L."/>
            <person name="Hsu J.-L."/>
            <person name="Lin Y.-F."/>
            <person name="Huang M.-D."/>
            <person name="Li C.-Y."/>
            <person name="Huang L."/>
            <person name="Wang Z.-W."/>
            <person name="Zhao X."/>
            <person name="Zhong W.-Y."/>
            <person name="Peng D.-H."/>
            <person name="Ahmad S."/>
            <person name="Lan S."/>
            <person name="Zhang J.-S."/>
            <person name="Tsai W.-C."/>
            <person name="Van De Peer Y."/>
            <person name="Liu Z.-J."/>
        </authorList>
    </citation>
    <scope>NUCLEOTIDE SEQUENCE</scope>
    <source>
        <strain evidence="4">CP</strain>
        <tissue evidence="4">Leaves</tissue>
    </source>
</reference>
<evidence type="ECO:0000256" key="1">
    <source>
        <dbReference type="RuleBase" id="RU000628"/>
    </source>
</evidence>
<dbReference type="Pfam" id="PF00234">
    <property type="entry name" value="Tryp_alpha_amyl"/>
    <property type="match status" value="1"/>
</dbReference>
<protein>
    <recommendedName>
        <fullName evidence="1">Non-specific lipid-transfer protein</fullName>
    </recommendedName>
</protein>
<dbReference type="InterPro" id="IPR016140">
    <property type="entry name" value="Bifunc_inhib/LTP/seed_store"/>
</dbReference>
<dbReference type="PANTHER" id="PTHR33076">
    <property type="entry name" value="NON-SPECIFIC LIPID-TRANSFER PROTEIN 2-RELATED"/>
    <property type="match status" value="1"/>
</dbReference>
<dbReference type="Gene3D" id="1.10.110.10">
    <property type="entry name" value="Plant lipid-transfer and hydrophobic proteins"/>
    <property type="match status" value="1"/>
</dbReference>
<evidence type="ECO:0000313" key="5">
    <source>
        <dbReference type="Proteomes" id="UP001180020"/>
    </source>
</evidence>
<dbReference type="GO" id="GO:0008289">
    <property type="term" value="F:lipid binding"/>
    <property type="evidence" value="ECO:0007669"/>
    <property type="project" value="UniProtKB-KW"/>
</dbReference>
<dbReference type="AlphaFoldDB" id="A0AAV9C120"/>
<comment type="similarity">
    <text evidence="1">Belongs to the plant LTP family.</text>
</comment>
<evidence type="ECO:0000256" key="2">
    <source>
        <dbReference type="SAM" id="SignalP"/>
    </source>
</evidence>
<comment type="function">
    <text evidence="1">Plant non-specific lipid-transfer proteins transfer phospholipids as well as galactolipids across membranes. May play a role in wax or cutin deposition in the cell walls of expanding epidermal cells and certain secretory tissues.</text>
</comment>
<dbReference type="PRINTS" id="PR00382">
    <property type="entry name" value="LIPIDTRNSFER"/>
</dbReference>
<dbReference type="Proteomes" id="UP001180020">
    <property type="component" value="Unassembled WGS sequence"/>
</dbReference>
<proteinExistence type="inferred from homology"/>
<feature type="signal peptide" evidence="2">
    <location>
        <begin position="1"/>
        <end position="18"/>
    </location>
</feature>
<keyword evidence="1" id="KW-0446">Lipid-binding</keyword>
<keyword evidence="2" id="KW-0732">Signal</keyword>
<evidence type="ECO:0000259" key="3">
    <source>
        <dbReference type="SMART" id="SM00499"/>
    </source>
</evidence>
<accession>A0AAV9C120</accession>
<keyword evidence="1" id="KW-0813">Transport</keyword>
<reference evidence="4" key="1">
    <citation type="journal article" date="2023" name="Nat. Commun.">
        <title>Diploid and tetraploid genomes of Acorus and the evolution of monocots.</title>
        <authorList>
            <person name="Ma L."/>
            <person name="Liu K.W."/>
            <person name="Li Z."/>
            <person name="Hsiao Y.Y."/>
            <person name="Qi Y."/>
            <person name="Fu T."/>
            <person name="Tang G.D."/>
            <person name="Zhang D."/>
            <person name="Sun W.H."/>
            <person name="Liu D.K."/>
            <person name="Li Y."/>
            <person name="Chen G.Z."/>
            <person name="Liu X.D."/>
            <person name="Liao X.Y."/>
            <person name="Jiang Y.T."/>
            <person name="Yu X."/>
            <person name="Hao Y."/>
            <person name="Huang J."/>
            <person name="Zhao X.W."/>
            <person name="Ke S."/>
            <person name="Chen Y.Y."/>
            <person name="Wu W.L."/>
            <person name="Hsu J.L."/>
            <person name="Lin Y.F."/>
            <person name="Huang M.D."/>
            <person name="Li C.Y."/>
            <person name="Huang L."/>
            <person name="Wang Z.W."/>
            <person name="Zhao X."/>
            <person name="Zhong W.Y."/>
            <person name="Peng D.H."/>
            <person name="Ahmad S."/>
            <person name="Lan S."/>
            <person name="Zhang J.S."/>
            <person name="Tsai W.C."/>
            <person name="Van de Peer Y."/>
            <person name="Liu Z.J."/>
        </authorList>
    </citation>
    <scope>NUCLEOTIDE SEQUENCE</scope>
    <source>
        <strain evidence="4">CP</strain>
    </source>
</reference>
<gene>
    <name evidence="4" type="ORF">QJS10_CPB22g00149</name>
</gene>
<dbReference type="EMBL" id="JAUJYO010000022">
    <property type="protein sequence ID" value="KAK1282306.1"/>
    <property type="molecule type" value="Genomic_DNA"/>
</dbReference>
<dbReference type="GO" id="GO:0006869">
    <property type="term" value="P:lipid transport"/>
    <property type="evidence" value="ECO:0007669"/>
    <property type="project" value="InterPro"/>
</dbReference>
<name>A0AAV9C120_ACOCL</name>
<organism evidence="4 5">
    <name type="scientific">Acorus calamus</name>
    <name type="common">Sweet flag</name>
    <dbReference type="NCBI Taxonomy" id="4465"/>
    <lineage>
        <taxon>Eukaryota</taxon>
        <taxon>Viridiplantae</taxon>
        <taxon>Streptophyta</taxon>
        <taxon>Embryophyta</taxon>
        <taxon>Tracheophyta</taxon>
        <taxon>Spermatophyta</taxon>
        <taxon>Magnoliopsida</taxon>
        <taxon>Liliopsida</taxon>
        <taxon>Acoraceae</taxon>
        <taxon>Acorus</taxon>
    </lineage>
</organism>
<sequence>MVMRGVACVLLLVALAYAVIDPSRAQTISCSNVDSAIAPCAQYITGQAAAPSASCCNGVRSIHSAAKTTQARRATCSCLRATAARYSNLKDQAAQGLPGRCGVSVGIPISRNTDCSK</sequence>